<keyword evidence="7" id="KW-0297">G-protein coupled receptor</keyword>
<dbReference type="InterPro" id="IPR000276">
    <property type="entry name" value="GPCR_Rhodpsn"/>
</dbReference>
<dbReference type="GO" id="GO:0004984">
    <property type="term" value="F:olfactory receptor activity"/>
    <property type="evidence" value="ECO:0007669"/>
    <property type="project" value="InterPro"/>
</dbReference>
<dbReference type="GO" id="GO:0005549">
    <property type="term" value="F:odorant binding"/>
    <property type="evidence" value="ECO:0007669"/>
    <property type="project" value="TreeGrafter"/>
</dbReference>
<feature type="transmembrane region" description="Helical" evidence="13">
    <location>
        <begin position="61"/>
        <end position="80"/>
    </location>
</feature>
<keyword evidence="10" id="KW-0675">Receptor</keyword>
<dbReference type="PANTHER" id="PTHR26451:SF966">
    <property type="entry name" value="ODORANT RECEPTOR-RELATED"/>
    <property type="match status" value="1"/>
</dbReference>
<evidence type="ECO:0000256" key="2">
    <source>
        <dbReference type="ARBA" id="ARBA00022475"/>
    </source>
</evidence>
<evidence type="ECO:0000256" key="3">
    <source>
        <dbReference type="ARBA" id="ARBA00022606"/>
    </source>
</evidence>
<evidence type="ECO:0000256" key="12">
    <source>
        <dbReference type="ARBA" id="ARBA00023224"/>
    </source>
</evidence>
<dbReference type="GO" id="GO:0004930">
    <property type="term" value="F:G protein-coupled receptor activity"/>
    <property type="evidence" value="ECO:0007669"/>
    <property type="project" value="UniProtKB-KW"/>
</dbReference>
<feature type="transmembrane region" description="Helical" evidence="13">
    <location>
        <begin position="240"/>
        <end position="260"/>
    </location>
</feature>
<feature type="transmembrane region" description="Helical" evidence="13">
    <location>
        <begin position="24"/>
        <end position="49"/>
    </location>
</feature>
<evidence type="ECO:0000256" key="5">
    <source>
        <dbReference type="ARBA" id="ARBA00022725"/>
    </source>
</evidence>
<evidence type="ECO:0000256" key="11">
    <source>
        <dbReference type="ARBA" id="ARBA00023180"/>
    </source>
</evidence>
<dbReference type="GeneTree" id="ENSGT00950000182847"/>
<dbReference type="OMA" id="HDNYYYV"/>
<evidence type="ECO:0000256" key="1">
    <source>
        <dbReference type="ARBA" id="ARBA00004651"/>
    </source>
</evidence>
<dbReference type="PANTHER" id="PTHR26451">
    <property type="entry name" value="G_PROTEIN_RECEP_F1_2 DOMAIN-CONTAINING PROTEIN"/>
    <property type="match status" value="1"/>
</dbReference>
<feature type="transmembrane region" description="Helical" evidence="13">
    <location>
        <begin position="139"/>
        <end position="161"/>
    </location>
</feature>
<dbReference type="InterPro" id="IPR000725">
    <property type="entry name" value="Olfact_rcpt"/>
</dbReference>
<dbReference type="SUPFAM" id="SSF81321">
    <property type="entry name" value="Family A G protein-coupled receptor-like"/>
    <property type="match status" value="1"/>
</dbReference>
<evidence type="ECO:0000259" key="14">
    <source>
        <dbReference type="PROSITE" id="PS50262"/>
    </source>
</evidence>
<keyword evidence="9" id="KW-1015">Disulfide bond</keyword>
<sequence length="313" mass="35245">MNATLIPPNMFFISGFYNVPHTMYYYIFLSFVYVVTVLGNSAVMCSIYLARSLHTAKYIAVFNLAFSDLCGSSALVPKILDAFLFNNQYISYGACLANMFFVYLFMNLQSLTLLTLAYDRVIAICFPLRYHVIVNKMAMAIIIGVNWLFSVIIVTLIVALITRLSFCKSITVNSYFCDHGPVYMLSCNDNYMNYVMAIICFYGLICTPVIVIMISYVCIGTALLRISQWTERIKAMKTCTSHLLLVAIFYLPILSTNLAVKISSISPNDRIINSTLTQTIPPLLNPIIYTLKTKEFKQAIKVLCKNNVKSGEG</sequence>
<dbReference type="PROSITE" id="PS50262">
    <property type="entry name" value="G_PROTEIN_RECEP_F1_2"/>
    <property type="match status" value="1"/>
</dbReference>
<dbReference type="FunFam" id="1.20.1070.10:FF:000024">
    <property type="entry name" value="Olfactory receptor"/>
    <property type="match status" value="1"/>
</dbReference>
<name>A0A4W4DZP5_ELEEL</name>
<dbReference type="GO" id="GO:0005886">
    <property type="term" value="C:plasma membrane"/>
    <property type="evidence" value="ECO:0007669"/>
    <property type="project" value="UniProtKB-SubCell"/>
</dbReference>
<feature type="domain" description="G-protein coupled receptors family 1 profile" evidence="14">
    <location>
        <begin position="39"/>
        <end position="289"/>
    </location>
</feature>
<keyword evidence="11" id="KW-0325">Glycoprotein</keyword>
<keyword evidence="4 13" id="KW-0812">Transmembrane</keyword>
<reference evidence="15" key="3">
    <citation type="submission" date="2020-05" db="EMBL/GenBank/DDBJ databases">
        <title>Electrophorus electricus (electric eel) genome, fEleEle1, primary haplotype.</title>
        <authorList>
            <person name="Myers G."/>
            <person name="Meyer A."/>
            <person name="Fedrigo O."/>
            <person name="Formenti G."/>
            <person name="Rhie A."/>
            <person name="Tracey A."/>
            <person name="Sims Y."/>
            <person name="Jarvis E.D."/>
        </authorList>
    </citation>
    <scope>NUCLEOTIDE SEQUENCE [LARGE SCALE GENOMIC DNA]</scope>
</reference>
<keyword evidence="6 13" id="KW-1133">Transmembrane helix</keyword>
<evidence type="ECO:0000256" key="7">
    <source>
        <dbReference type="ARBA" id="ARBA00023040"/>
    </source>
</evidence>
<keyword evidence="3" id="KW-0716">Sensory transduction</keyword>
<evidence type="ECO:0000256" key="6">
    <source>
        <dbReference type="ARBA" id="ARBA00022989"/>
    </source>
</evidence>
<evidence type="ECO:0000313" key="16">
    <source>
        <dbReference type="Proteomes" id="UP000314983"/>
    </source>
</evidence>
<dbReference type="PRINTS" id="PR00237">
    <property type="entry name" value="GPCRRHODOPSN"/>
</dbReference>
<evidence type="ECO:0000256" key="4">
    <source>
        <dbReference type="ARBA" id="ARBA00022692"/>
    </source>
</evidence>
<dbReference type="Proteomes" id="UP000314983">
    <property type="component" value="Chromosome 17"/>
</dbReference>
<dbReference type="PRINTS" id="PR00245">
    <property type="entry name" value="OLFACTORYR"/>
</dbReference>
<evidence type="ECO:0000256" key="13">
    <source>
        <dbReference type="SAM" id="Phobius"/>
    </source>
</evidence>
<feature type="transmembrane region" description="Helical" evidence="13">
    <location>
        <begin position="100"/>
        <end position="118"/>
    </location>
</feature>
<protein>
    <recommendedName>
        <fullName evidence="14">G-protein coupled receptors family 1 profile domain-containing protein</fullName>
    </recommendedName>
</protein>
<dbReference type="InterPro" id="IPR017452">
    <property type="entry name" value="GPCR_Rhodpsn_7TM"/>
</dbReference>
<dbReference type="Ensembl" id="ENSEEET00000004865.2">
    <property type="protein sequence ID" value="ENSEEEP00000004799.2"/>
    <property type="gene ID" value="ENSEEEG00000002505.2"/>
</dbReference>
<reference evidence="16" key="1">
    <citation type="journal article" date="2014" name="Science">
        <title>Nonhuman genetics. Genomic basis for the convergent evolution of electric organs.</title>
        <authorList>
            <person name="Gallant J.R."/>
            <person name="Traeger L.L."/>
            <person name="Volkening J.D."/>
            <person name="Moffett H."/>
            <person name="Chen P.H."/>
            <person name="Novina C.D."/>
            <person name="Phillips G.N.Jr."/>
            <person name="Anand R."/>
            <person name="Wells G.B."/>
            <person name="Pinch M."/>
            <person name="Guth R."/>
            <person name="Unguez G.A."/>
            <person name="Albert J.S."/>
            <person name="Zakon H.H."/>
            <person name="Samanta M.P."/>
            <person name="Sussman M.R."/>
        </authorList>
    </citation>
    <scope>NUCLEOTIDE SEQUENCE [LARGE SCALE GENOMIC DNA]</scope>
</reference>
<dbReference type="InterPro" id="IPR052921">
    <property type="entry name" value="GPCR1_Superfamily_Member"/>
</dbReference>
<keyword evidence="2" id="KW-1003">Cell membrane</keyword>
<evidence type="ECO:0000256" key="10">
    <source>
        <dbReference type="ARBA" id="ARBA00023170"/>
    </source>
</evidence>
<evidence type="ECO:0000256" key="8">
    <source>
        <dbReference type="ARBA" id="ARBA00023136"/>
    </source>
</evidence>
<keyword evidence="8 13" id="KW-0472">Membrane</keyword>
<evidence type="ECO:0000256" key="9">
    <source>
        <dbReference type="ARBA" id="ARBA00023157"/>
    </source>
</evidence>
<dbReference type="Gene3D" id="1.20.1070.10">
    <property type="entry name" value="Rhodopsin 7-helix transmembrane proteins"/>
    <property type="match status" value="1"/>
</dbReference>
<feature type="transmembrane region" description="Helical" evidence="13">
    <location>
        <begin position="194"/>
        <end position="219"/>
    </location>
</feature>
<comment type="subcellular location">
    <subcellularLocation>
        <location evidence="1">Cell membrane</location>
        <topology evidence="1">Multi-pass membrane protein</topology>
    </subcellularLocation>
</comment>
<proteinExistence type="predicted"/>
<reference evidence="15" key="4">
    <citation type="submission" date="2025-08" db="UniProtKB">
        <authorList>
            <consortium name="Ensembl"/>
        </authorList>
    </citation>
    <scope>IDENTIFICATION</scope>
</reference>
<evidence type="ECO:0000313" key="15">
    <source>
        <dbReference type="Ensembl" id="ENSEEEP00000004799.2"/>
    </source>
</evidence>
<reference evidence="15" key="5">
    <citation type="submission" date="2025-09" db="UniProtKB">
        <authorList>
            <consortium name="Ensembl"/>
        </authorList>
    </citation>
    <scope>IDENTIFICATION</scope>
</reference>
<keyword evidence="5" id="KW-0552">Olfaction</keyword>
<organism evidence="15 16">
    <name type="scientific">Electrophorus electricus</name>
    <name type="common">Electric eel</name>
    <name type="synonym">Gymnotus electricus</name>
    <dbReference type="NCBI Taxonomy" id="8005"/>
    <lineage>
        <taxon>Eukaryota</taxon>
        <taxon>Metazoa</taxon>
        <taxon>Chordata</taxon>
        <taxon>Craniata</taxon>
        <taxon>Vertebrata</taxon>
        <taxon>Euteleostomi</taxon>
        <taxon>Actinopterygii</taxon>
        <taxon>Neopterygii</taxon>
        <taxon>Teleostei</taxon>
        <taxon>Ostariophysi</taxon>
        <taxon>Gymnotiformes</taxon>
        <taxon>Gymnotoidei</taxon>
        <taxon>Gymnotidae</taxon>
        <taxon>Electrophorus</taxon>
    </lineage>
</organism>
<keyword evidence="16" id="KW-1185">Reference proteome</keyword>
<accession>A0A4W4DZP5</accession>
<dbReference type="Pfam" id="PF13853">
    <property type="entry name" value="7tm_4"/>
    <property type="match status" value="1"/>
</dbReference>
<dbReference type="AlphaFoldDB" id="A0A4W4DZP5"/>
<keyword evidence="12" id="KW-0807">Transducer</keyword>
<reference evidence="16" key="2">
    <citation type="journal article" date="2017" name="Sci. Adv.">
        <title>A tail of two voltages: Proteomic comparison of the three electric organs of the electric eel.</title>
        <authorList>
            <person name="Traeger L.L."/>
            <person name="Sabat G."/>
            <person name="Barrett-Wilt G.A."/>
            <person name="Wells G.B."/>
            <person name="Sussman M.R."/>
        </authorList>
    </citation>
    <scope>NUCLEOTIDE SEQUENCE [LARGE SCALE GENOMIC DNA]</scope>
</reference>